<dbReference type="OrthoDB" id="4946999at2759"/>
<dbReference type="InterPro" id="IPR013087">
    <property type="entry name" value="Znf_C2H2_type"/>
</dbReference>
<dbReference type="SMART" id="SM00355">
    <property type="entry name" value="ZnF_C2H2"/>
    <property type="match status" value="3"/>
</dbReference>
<protein>
    <recommendedName>
        <fullName evidence="2">C2H2-type domain-containing protein</fullName>
    </recommendedName>
</protein>
<dbReference type="Pfam" id="PF12013">
    <property type="entry name" value="OrsD"/>
    <property type="match status" value="2"/>
</dbReference>
<name>A0A179G375_METCM</name>
<comment type="caution">
    <text evidence="3">The sequence shown here is derived from an EMBL/GenBank/DDBJ whole genome shotgun (WGS) entry which is preliminary data.</text>
</comment>
<evidence type="ECO:0000259" key="2">
    <source>
        <dbReference type="PROSITE" id="PS00028"/>
    </source>
</evidence>
<sequence length="1544" mass="177706">MDPFVYLARYRVVVCEKCGFACVSDEVPTHLLSKHRDLPITKRRTIAEAIAKLPHVRRNQTDLVDFEFPPPTAGPIPQLSPPQTNGLKCRRCPYVVRHKKMMKKHCRECHKWQNMQGRGRPRLDRKDVTIGTSGLAPELPWRDNVHCQRFFLSRAASGWFEVERKAALGKSKQAREGSTKQLPNPNQLPPETRGHIQEVLERHEKYMGALNQPRHYAKALGEESLTATSPWLERTQWRTIYKNARRDILRAMTRLPVREHGTGEWKDMVLGQGAHEDDDFIISPWQDEQKLACMLGAIDLMIDRCETTSKAFSVMTEPSTKYRYRTAWKQFLIFVIRGFLMTSTNRDLVKIRLFPELIHQLNLLWKHRVWEGMDMRRGKWPKLVNKRYETDDFVGHWESDDSELAAMDEVMSGDDSQNEPSPTSMEDMEEEFEEGLEDELNDFHDNNSEEDLENESEAEVYLNDRHPEKNSCQEAAELEVLELLFKLSLTLSTQQYLDGHPGSTLLVYFTGIFGFSADCRRFKLARQFSPALAGPIYCSRLIFLEYALPLFAYSYIGISQRPSTRQVEHLRSVCDKYTVVGSPSPLAELISLRNFGYVIARTEPPAYLLRWSDDGENVSLGDLFTLSMSAFRQLIDYFISRAEQLCDDLMYNWSPGIHLSDIKDDISNAQPGYSFISHPKNNFEDEYRILLARACTCRSSQLRQLAGHDRWRWTAVKEYIKSTKDLEETFAGGLLTACGQTPRLRELFSIECENSPSALRNILFWNGKMMYVLRHHKAKRSTNHEFHVARFLPARLAMVLTKYLVYIRRVAGILRREELGYTERRQEIMERSLLFQSNKKAWPASRMTTILKNASINVCQHKITPQMYRQVAIGITEKHVREVHTPFNRYDDFVARIASLSEARICQRAVKPGAGVKSHFSHIHRVKGEQLKDIADYANADSLHDPNTIELPADWSEPVPIIKIEHGFSCNSCRYLTRSEKNALHHWKESQHNRGGPKYSAVKLQSWTPTKRARYWIINVPGDSTVAPLPPSGPEESAMDNIIAESQAELLEEDTKRNEHGNRQEGIDFDSTWVKHMKWVRHFGDRNLLDIHDAAQGIRARASKAKTRAPEDEMNTRETQLLTRLGESFDREVDRCSWRLSSVPDETLQCLRGIEPGKPHQSPFRRTTKDKSQARYQAVGHRYLEFCWRAYQLGREEAASQLAMRFTDEQWSLMGDVAHELEDEDQPLDNKQAEQQNDSGFFSGDDDDSDGSENWGDDEWEQIFGHRETAVMGTRSLDQAVFQFMIASIKVRVGGDMYSNAMLCFCAATGIRRHPLGFTEAYLYTGVLAALAWLARLFFLEAGFENVSPEEHGIGVKTLDRFKEDHARWMCVGTYTVMSKIINWMAYGKGHRNKTVGPPTVRWTDNYEALMHNGERLVVRDFQRAACTVMVQADNLLNQLLGGRWDRIGPGIDMKRIVDSTSRVGAGHSFATNDKNAWLEVGPGKVLRSMEASIFDKKTNQWKQAGVRRWMRWLRVFREALMLLSHIWEGQPGRGPETATLRQL</sequence>
<feature type="region of interest" description="Disordered" evidence="1">
    <location>
        <begin position="1234"/>
        <end position="1257"/>
    </location>
</feature>
<evidence type="ECO:0000313" key="3">
    <source>
        <dbReference type="EMBL" id="OAQ71908.1"/>
    </source>
</evidence>
<feature type="domain" description="C2H2-type" evidence="2">
    <location>
        <begin position="89"/>
        <end position="110"/>
    </location>
</feature>
<evidence type="ECO:0000256" key="1">
    <source>
        <dbReference type="SAM" id="MobiDB-lite"/>
    </source>
</evidence>
<gene>
    <name evidence="3" type="ORF">VFPPC_12026</name>
</gene>
<dbReference type="KEGG" id="pchm:VFPPC_12026"/>
<feature type="region of interest" description="Disordered" evidence="1">
    <location>
        <begin position="410"/>
        <end position="431"/>
    </location>
</feature>
<reference evidence="3 4" key="1">
    <citation type="journal article" date="2016" name="PLoS Pathog.">
        <title>Biosynthesis of antibiotic leucinostatins in bio-control fungus Purpureocillium lilacinum and their inhibition on phytophthora revealed by genome mining.</title>
        <authorList>
            <person name="Wang G."/>
            <person name="Liu Z."/>
            <person name="Lin R."/>
            <person name="Li E."/>
            <person name="Mao Z."/>
            <person name="Ling J."/>
            <person name="Yang Y."/>
            <person name="Yin W.B."/>
            <person name="Xie B."/>
        </authorList>
    </citation>
    <scope>NUCLEOTIDE SEQUENCE [LARGE SCALE GENOMIC DNA]</scope>
    <source>
        <strain evidence="3">170</strain>
    </source>
</reference>
<keyword evidence="4" id="KW-1185">Reference proteome</keyword>
<proteinExistence type="predicted"/>
<dbReference type="Proteomes" id="UP000078397">
    <property type="component" value="Unassembled WGS sequence"/>
</dbReference>
<dbReference type="STRING" id="1380566.A0A179G375"/>
<feature type="region of interest" description="Disordered" evidence="1">
    <location>
        <begin position="1152"/>
        <end position="1172"/>
    </location>
</feature>
<dbReference type="GeneID" id="28854026"/>
<feature type="compositionally biased region" description="Polar residues" evidence="1">
    <location>
        <begin position="414"/>
        <end position="424"/>
    </location>
</feature>
<accession>A0A179G375</accession>
<dbReference type="InterPro" id="IPR022698">
    <property type="entry name" value="OrsD"/>
</dbReference>
<feature type="region of interest" description="Disordered" evidence="1">
    <location>
        <begin position="169"/>
        <end position="192"/>
    </location>
</feature>
<feature type="compositionally biased region" description="Acidic residues" evidence="1">
    <location>
        <begin position="1244"/>
        <end position="1257"/>
    </location>
</feature>
<evidence type="ECO:0000313" key="4">
    <source>
        <dbReference type="Proteomes" id="UP000078397"/>
    </source>
</evidence>
<dbReference type="EMBL" id="LSBJ02000001">
    <property type="protein sequence ID" value="OAQ71908.1"/>
    <property type="molecule type" value="Genomic_DNA"/>
</dbReference>
<dbReference type="RefSeq" id="XP_018147991.1">
    <property type="nucleotide sequence ID" value="XM_018290032.2"/>
</dbReference>
<dbReference type="PROSITE" id="PS00028">
    <property type="entry name" value="ZINC_FINGER_C2H2_1"/>
    <property type="match status" value="1"/>
</dbReference>
<organism evidence="3 4">
    <name type="scientific">Pochonia chlamydosporia 170</name>
    <dbReference type="NCBI Taxonomy" id="1380566"/>
    <lineage>
        <taxon>Eukaryota</taxon>
        <taxon>Fungi</taxon>
        <taxon>Dikarya</taxon>
        <taxon>Ascomycota</taxon>
        <taxon>Pezizomycotina</taxon>
        <taxon>Sordariomycetes</taxon>
        <taxon>Hypocreomycetidae</taxon>
        <taxon>Hypocreales</taxon>
        <taxon>Clavicipitaceae</taxon>
        <taxon>Pochonia</taxon>
    </lineage>
</organism>